<comment type="caution">
    <text evidence="1">The sequence shown here is derived from an EMBL/GenBank/DDBJ whole genome shotgun (WGS) entry which is preliminary data.</text>
</comment>
<dbReference type="EMBL" id="VHSH01000002">
    <property type="protein sequence ID" value="TQV81960.1"/>
    <property type="molecule type" value="Genomic_DNA"/>
</dbReference>
<gene>
    <name evidence="1" type="ORF">FKG95_06930</name>
</gene>
<dbReference type="PANTHER" id="PTHR34070:SF1">
    <property type="entry name" value="DNA ALKYLATION REPAIR PROTEIN"/>
    <property type="match status" value="1"/>
</dbReference>
<dbReference type="Gene3D" id="1.25.10.90">
    <property type="match status" value="1"/>
</dbReference>
<dbReference type="RefSeq" id="WP_142895591.1">
    <property type="nucleotide sequence ID" value="NZ_ML660053.1"/>
</dbReference>
<proteinExistence type="predicted"/>
<evidence type="ECO:0000313" key="1">
    <source>
        <dbReference type="EMBL" id="TQV81960.1"/>
    </source>
</evidence>
<reference evidence="1 2" key="1">
    <citation type="submission" date="2019-06" db="EMBL/GenBank/DDBJ databases">
        <title>Whole genome sequence for Rhodospirillaceae sp. R148.</title>
        <authorList>
            <person name="Wang G."/>
        </authorList>
    </citation>
    <scope>NUCLEOTIDE SEQUENCE [LARGE SCALE GENOMIC DNA]</scope>
    <source>
        <strain evidence="1 2">R148</strain>
    </source>
</reference>
<sequence>MCAARQLVAALEEVADPSDIAYVARFYKGGDPHTQVLGVRMPKVFPLAKQFASLTLGEIETLLEDSRYEVRMAAVAVMDFQAREKSLDLPQRKALFDLYLRRHDRINNWDFVDRAAPHVIGEYLVDRDRMILDQLARSDNPHERRTALVSTYAFIKRNDVDDTFRIAGILAADPDDYVQKAIGSWVREAGKRDEDALVRVLNDYKERLPRTTFTAAAELLPDEIRSAL</sequence>
<dbReference type="InterPro" id="IPR014825">
    <property type="entry name" value="DNA_alkylation"/>
</dbReference>
<protein>
    <submittedName>
        <fullName evidence="1">DNA alkylation repair protein</fullName>
    </submittedName>
</protein>
<dbReference type="Pfam" id="PF08713">
    <property type="entry name" value="DNA_alkylation"/>
    <property type="match status" value="1"/>
</dbReference>
<keyword evidence="2" id="KW-1185">Reference proteome</keyword>
<name>A0A545TXN1_9PROT</name>
<accession>A0A545TXN1</accession>
<dbReference type="InterPro" id="IPR016024">
    <property type="entry name" value="ARM-type_fold"/>
</dbReference>
<dbReference type="PANTHER" id="PTHR34070">
    <property type="entry name" value="ARMADILLO-TYPE FOLD"/>
    <property type="match status" value="1"/>
</dbReference>
<evidence type="ECO:0000313" key="2">
    <source>
        <dbReference type="Proteomes" id="UP000315252"/>
    </source>
</evidence>
<dbReference type="Proteomes" id="UP000315252">
    <property type="component" value="Unassembled WGS sequence"/>
</dbReference>
<dbReference type="SUPFAM" id="SSF48371">
    <property type="entry name" value="ARM repeat"/>
    <property type="match status" value="1"/>
</dbReference>
<dbReference type="AlphaFoldDB" id="A0A545TXN1"/>
<organism evidence="1 2">
    <name type="scientific">Denitrobaculum tricleocarpae</name>
    <dbReference type="NCBI Taxonomy" id="2591009"/>
    <lineage>
        <taxon>Bacteria</taxon>
        <taxon>Pseudomonadati</taxon>
        <taxon>Pseudomonadota</taxon>
        <taxon>Alphaproteobacteria</taxon>
        <taxon>Rhodospirillales</taxon>
        <taxon>Rhodospirillaceae</taxon>
        <taxon>Denitrobaculum</taxon>
    </lineage>
</organism>
<dbReference type="OrthoDB" id="9775346at2"/>
<dbReference type="CDD" id="cd06561">
    <property type="entry name" value="AlkD_like"/>
    <property type="match status" value="1"/>
</dbReference>